<dbReference type="PANTHER" id="PTHR30006:SF2">
    <property type="entry name" value="ABC TRANSPORTER SUBSTRATE-BINDING PROTEIN"/>
    <property type="match status" value="1"/>
</dbReference>
<protein>
    <submittedName>
        <fullName evidence="3">ABC transporter substrate-binding protein</fullName>
    </submittedName>
</protein>
<reference evidence="3 4" key="1">
    <citation type="submission" date="2021-03" db="EMBL/GenBank/DDBJ databases">
        <authorList>
            <person name="So Y."/>
        </authorList>
    </citation>
    <scope>NUCLEOTIDE SEQUENCE [LARGE SCALE GENOMIC DNA]</scope>
    <source>
        <strain evidence="3 4">PWR1</strain>
    </source>
</reference>
<evidence type="ECO:0000313" key="4">
    <source>
        <dbReference type="Proteomes" id="UP000680815"/>
    </source>
</evidence>
<dbReference type="CDD" id="cd13544">
    <property type="entry name" value="PBP2_Fbp_like_1"/>
    <property type="match status" value="1"/>
</dbReference>
<dbReference type="SUPFAM" id="SSF53850">
    <property type="entry name" value="Periplasmic binding protein-like II"/>
    <property type="match status" value="1"/>
</dbReference>
<dbReference type="PANTHER" id="PTHR30006">
    <property type="entry name" value="THIAMINE-BINDING PERIPLASMIC PROTEIN-RELATED"/>
    <property type="match status" value="1"/>
</dbReference>
<dbReference type="InterPro" id="IPR026045">
    <property type="entry name" value="Ferric-bd"/>
</dbReference>
<gene>
    <name evidence="3" type="ORF">J5Y09_10200</name>
</gene>
<dbReference type="Pfam" id="PF13343">
    <property type="entry name" value="SBP_bac_6"/>
    <property type="match status" value="1"/>
</dbReference>
<dbReference type="Proteomes" id="UP000680815">
    <property type="component" value="Unassembled WGS sequence"/>
</dbReference>
<proteinExistence type="predicted"/>
<dbReference type="Gene3D" id="3.40.190.10">
    <property type="entry name" value="Periplasmic binding protein-like II"/>
    <property type="match status" value="2"/>
</dbReference>
<keyword evidence="4" id="KW-1185">Reference proteome</keyword>
<evidence type="ECO:0000256" key="2">
    <source>
        <dbReference type="SAM" id="SignalP"/>
    </source>
</evidence>
<organism evidence="3 4">
    <name type="scientific">Roseomonas nitratireducens</name>
    <dbReference type="NCBI Taxonomy" id="2820810"/>
    <lineage>
        <taxon>Bacteria</taxon>
        <taxon>Pseudomonadati</taxon>
        <taxon>Pseudomonadota</taxon>
        <taxon>Alphaproteobacteria</taxon>
        <taxon>Acetobacterales</taxon>
        <taxon>Roseomonadaceae</taxon>
        <taxon>Roseomonas</taxon>
    </lineage>
</organism>
<accession>A0ABS4ASE0</accession>
<dbReference type="EMBL" id="JAGIYZ010000008">
    <property type="protein sequence ID" value="MBP0464285.1"/>
    <property type="molecule type" value="Genomic_DNA"/>
</dbReference>
<sequence length="341" mass="36950">MTMRPIILAAALAAAAPLPAAAQGQLNLYCSATIEWCTPIARGFERETGIRVTLAQKSTGEMLAQLRAEARNPRGDVWWGGTGDPHVAAGEEGLTQPHESPRIAELHDWAQAQWRQTQGRTVGVYASVLGFGFNTELVARRNLPAPRCWADLLNPAYRGELQMANPNSSGTAYIVIATLVQMMGEEPAFDYLKRLHGSINAYPRSGTAPITAVARGETALSISFVHNAAEEAAAGFPVGHAVPCEGTGYEIGSMSIIRGARNLDNARRFYDWALSAEAQIAASREARKLQTMANRNVPLTDGAPNMATARIIDYDNARFGASAERRRLLARWDREVGALPR</sequence>
<comment type="caution">
    <text evidence="3">The sequence shown here is derived from an EMBL/GenBank/DDBJ whole genome shotgun (WGS) entry which is preliminary data.</text>
</comment>
<feature type="signal peptide" evidence="2">
    <location>
        <begin position="1"/>
        <end position="22"/>
    </location>
</feature>
<evidence type="ECO:0000256" key="1">
    <source>
        <dbReference type="ARBA" id="ARBA00022729"/>
    </source>
</evidence>
<dbReference type="PIRSF" id="PIRSF002825">
    <property type="entry name" value="CfbpA"/>
    <property type="match status" value="1"/>
</dbReference>
<feature type="chain" id="PRO_5046897575" evidence="2">
    <location>
        <begin position="23"/>
        <end position="341"/>
    </location>
</feature>
<dbReference type="RefSeq" id="WP_209351658.1">
    <property type="nucleotide sequence ID" value="NZ_JAGIYZ010000008.1"/>
</dbReference>
<evidence type="ECO:0000313" key="3">
    <source>
        <dbReference type="EMBL" id="MBP0464285.1"/>
    </source>
</evidence>
<name>A0ABS4ASE0_9PROT</name>
<keyword evidence="1 2" id="KW-0732">Signal</keyword>